<dbReference type="Gene3D" id="3.20.20.30">
    <property type="entry name" value="Luciferase-like domain"/>
    <property type="match status" value="1"/>
</dbReference>
<gene>
    <name evidence="4" type="ORF">UFOPK3752_02191</name>
    <name evidence="5" type="ORF">UFOPK4150_01211</name>
</gene>
<proteinExistence type="predicted"/>
<dbReference type="PANTHER" id="PTHR30137:SF8">
    <property type="entry name" value="BLR5498 PROTEIN"/>
    <property type="match status" value="1"/>
</dbReference>
<evidence type="ECO:0000256" key="2">
    <source>
        <dbReference type="ARBA" id="ARBA00023033"/>
    </source>
</evidence>
<keyword evidence="2" id="KW-0503">Monooxygenase</keyword>
<dbReference type="InterPro" id="IPR036661">
    <property type="entry name" value="Luciferase-like_sf"/>
</dbReference>
<evidence type="ECO:0000313" key="4">
    <source>
        <dbReference type="EMBL" id="CAB4959640.1"/>
    </source>
</evidence>
<dbReference type="EMBL" id="CAFBND010000142">
    <property type="protein sequence ID" value="CAB4959640.1"/>
    <property type="molecule type" value="Genomic_DNA"/>
</dbReference>
<evidence type="ECO:0000313" key="5">
    <source>
        <dbReference type="EMBL" id="CAB5033030.1"/>
    </source>
</evidence>
<reference evidence="4" key="1">
    <citation type="submission" date="2020-05" db="EMBL/GenBank/DDBJ databases">
        <authorList>
            <person name="Chiriac C."/>
            <person name="Salcher M."/>
            <person name="Ghai R."/>
            <person name="Kavagutti S V."/>
        </authorList>
    </citation>
    <scope>NUCLEOTIDE SEQUENCE</scope>
</reference>
<dbReference type="Pfam" id="PF00296">
    <property type="entry name" value="Bac_luciferase"/>
    <property type="match status" value="1"/>
</dbReference>
<dbReference type="GO" id="GO:0004497">
    <property type="term" value="F:monooxygenase activity"/>
    <property type="evidence" value="ECO:0007669"/>
    <property type="project" value="UniProtKB-KW"/>
</dbReference>
<dbReference type="EMBL" id="CAFBPU010000022">
    <property type="protein sequence ID" value="CAB5033030.1"/>
    <property type="molecule type" value="Genomic_DNA"/>
</dbReference>
<dbReference type="GO" id="GO:0005829">
    <property type="term" value="C:cytosol"/>
    <property type="evidence" value="ECO:0007669"/>
    <property type="project" value="TreeGrafter"/>
</dbReference>
<dbReference type="InterPro" id="IPR011251">
    <property type="entry name" value="Luciferase-like_dom"/>
</dbReference>
<feature type="domain" description="Luciferase-like" evidence="3">
    <location>
        <begin position="40"/>
        <end position="270"/>
    </location>
</feature>
<dbReference type="PANTHER" id="PTHR30137">
    <property type="entry name" value="LUCIFERASE-LIKE MONOOXYGENASE"/>
    <property type="match status" value="1"/>
</dbReference>
<organism evidence="4">
    <name type="scientific">freshwater metagenome</name>
    <dbReference type="NCBI Taxonomy" id="449393"/>
    <lineage>
        <taxon>unclassified sequences</taxon>
        <taxon>metagenomes</taxon>
        <taxon>ecological metagenomes</taxon>
    </lineage>
</organism>
<evidence type="ECO:0000256" key="1">
    <source>
        <dbReference type="ARBA" id="ARBA00023002"/>
    </source>
</evidence>
<keyword evidence="1" id="KW-0560">Oxidoreductase</keyword>
<dbReference type="GO" id="GO:0016705">
    <property type="term" value="F:oxidoreductase activity, acting on paired donors, with incorporation or reduction of molecular oxygen"/>
    <property type="evidence" value="ECO:0007669"/>
    <property type="project" value="InterPro"/>
</dbReference>
<accession>A0A6J7KVD5</accession>
<dbReference type="SUPFAM" id="SSF51679">
    <property type="entry name" value="Bacterial luciferase-like"/>
    <property type="match status" value="1"/>
</dbReference>
<sequence length="346" mass="38588">MNSPVTFGLDYTFGNPKEWKTPWPTRYAQILEQIEWIDKELLNIDSVDVSEHHFYDDGYCPSPMLMCSAIAARTSRVSIGTNIIQVPLHHPVRLAEEALMVDALSNGRFRLGLGQGYYWQEFEGLGAKLTERPSRTEEAVDILRLAFAGEPFTYEGKRYSIPEVRVTPEPIRPGGPEIWMGAFAPKAVERAARIADGFLAFDIPTATQYFDACDAIGRPKADQKVNCTYWAIIAEDPERAFALAGDHWLHLLNQYIMRDAYTGRTPPLTAPYDDPKRALADGLVMLADASGALEEFNRMIGIGAIDITLVTLMPGEPIDQVNERLEYLATKVIPNLAKSDHPSLAT</sequence>
<dbReference type="InterPro" id="IPR050766">
    <property type="entry name" value="Bact_Lucif_Oxidored"/>
</dbReference>
<protein>
    <submittedName>
        <fullName evidence="4">Unannotated protein</fullName>
    </submittedName>
</protein>
<dbReference type="AlphaFoldDB" id="A0A6J7KVD5"/>
<evidence type="ECO:0000259" key="3">
    <source>
        <dbReference type="Pfam" id="PF00296"/>
    </source>
</evidence>
<name>A0A6J7KVD5_9ZZZZ</name>